<keyword evidence="2" id="KW-1185">Reference proteome</keyword>
<organism evidence="1 2">
    <name type="scientific">Antrodiella citrinella</name>
    <dbReference type="NCBI Taxonomy" id="2447956"/>
    <lineage>
        <taxon>Eukaryota</taxon>
        <taxon>Fungi</taxon>
        <taxon>Dikarya</taxon>
        <taxon>Basidiomycota</taxon>
        <taxon>Agaricomycotina</taxon>
        <taxon>Agaricomycetes</taxon>
        <taxon>Polyporales</taxon>
        <taxon>Steccherinaceae</taxon>
        <taxon>Antrodiella</taxon>
    </lineage>
</organism>
<gene>
    <name evidence="1" type="ORF">EUX98_g3322</name>
</gene>
<proteinExistence type="predicted"/>
<evidence type="ECO:0000313" key="1">
    <source>
        <dbReference type="EMBL" id="THH30879.1"/>
    </source>
</evidence>
<name>A0A4S4MWV9_9APHY</name>
<accession>A0A4S4MWV9</accession>
<evidence type="ECO:0000313" key="2">
    <source>
        <dbReference type="Proteomes" id="UP000308730"/>
    </source>
</evidence>
<reference evidence="1 2" key="1">
    <citation type="submission" date="2019-02" db="EMBL/GenBank/DDBJ databases">
        <title>Genome sequencing of the rare red list fungi Antrodiella citrinella (Flaviporus citrinellus).</title>
        <authorList>
            <person name="Buettner E."/>
            <person name="Kellner H."/>
        </authorList>
    </citation>
    <scope>NUCLEOTIDE SEQUENCE [LARGE SCALE GENOMIC DNA]</scope>
    <source>
        <strain evidence="1 2">DSM 108506</strain>
    </source>
</reference>
<sequence length="262" mass="29857">MEKVQTRSTVVIPPDVFVGTSYEKLRKANDVARSFEKSEECPSFEILVYTIRNILRPTFIVSSIPDLLMLLANTEMLCGALGDAADKLLHEGYNNLNATETEIAELLRSRDPNIRADLRWVVHNLAAMDIHTMLRRSVVEDDSDDALKADLEQHLHLYFSEYLEVEKTPPQDAFEWACYYHFVSNLAEDEKTDLSETAQKTFDLIVAFTEFLHEPPSSSVDLDAPTPAEFDIRFPVVVELSHMTDVIERYLAAVENLVMLQM</sequence>
<dbReference type="Proteomes" id="UP000308730">
    <property type="component" value="Unassembled WGS sequence"/>
</dbReference>
<dbReference type="OrthoDB" id="3244206at2759"/>
<dbReference type="AlphaFoldDB" id="A0A4S4MWV9"/>
<comment type="caution">
    <text evidence="1">The sequence shown here is derived from an EMBL/GenBank/DDBJ whole genome shotgun (WGS) entry which is preliminary data.</text>
</comment>
<dbReference type="EMBL" id="SGPM01000065">
    <property type="protein sequence ID" value="THH30879.1"/>
    <property type="molecule type" value="Genomic_DNA"/>
</dbReference>
<protein>
    <submittedName>
        <fullName evidence="1">Uncharacterized protein</fullName>
    </submittedName>
</protein>